<evidence type="ECO:0000313" key="7">
    <source>
        <dbReference type="EMBL" id="VAW96331.1"/>
    </source>
</evidence>
<dbReference type="AlphaFoldDB" id="A0A3B0ZX32"/>
<dbReference type="InterPro" id="IPR036188">
    <property type="entry name" value="FAD/NAD-bd_sf"/>
</dbReference>
<comment type="similarity">
    <text evidence="5">Belongs to the L2HGDH family.</text>
</comment>
<evidence type="ECO:0000256" key="2">
    <source>
        <dbReference type="ARBA" id="ARBA00022630"/>
    </source>
</evidence>
<name>A0A3B0ZX32_9ZZZZ</name>
<keyword evidence="4" id="KW-0560">Oxidoreductase</keyword>
<dbReference type="PANTHER" id="PTHR43104">
    <property type="entry name" value="L-2-HYDROXYGLUTARATE DEHYDROGENASE, MITOCHONDRIAL"/>
    <property type="match status" value="1"/>
</dbReference>
<dbReference type="Gene3D" id="3.50.50.60">
    <property type="entry name" value="FAD/NAD(P)-binding domain"/>
    <property type="match status" value="1"/>
</dbReference>
<dbReference type="GO" id="GO:0047545">
    <property type="term" value="F:(S)-2-hydroxyglutarate dehydrogenase activity"/>
    <property type="evidence" value="ECO:0007669"/>
    <property type="project" value="TreeGrafter"/>
</dbReference>
<protein>
    <recommendedName>
        <fullName evidence="6">FAD dependent oxidoreductase domain-containing protein</fullName>
    </recommendedName>
</protein>
<dbReference type="SUPFAM" id="SSF51905">
    <property type="entry name" value="FAD/NAD(P)-binding domain"/>
    <property type="match status" value="1"/>
</dbReference>
<dbReference type="InterPro" id="IPR006076">
    <property type="entry name" value="FAD-dep_OxRdtase"/>
</dbReference>
<dbReference type="PANTHER" id="PTHR43104:SF2">
    <property type="entry name" value="L-2-HYDROXYGLUTARATE DEHYDROGENASE, MITOCHONDRIAL"/>
    <property type="match status" value="1"/>
</dbReference>
<evidence type="ECO:0000256" key="3">
    <source>
        <dbReference type="ARBA" id="ARBA00022827"/>
    </source>
</evidence>
<feature type="domain" description="FAD dependent oxidoreductase" evidence="6">
    <location>
        <begin position="5"/>
        <end position="61"/>
    </location>
</feature>
<evidence type="ECO:0000256" key="1">
    <source>
        <dbReference type="ARBA" id="ARBA00001974"/>
    </source>
</evidence>
<accession>A0A3B0ZX32</accession>
<reference evidence="7" key="1">
    <citation type="submission" date="2018-06" db="EMBL/GenBank/DDBJ databases">
        <authorList>
            <person name="Zhirakovskaya E."/>
        </authorList>
    </citation>
    <scope>NUCLEOTIDE SEQUENCE</scope>
</reference>
<keyword evidence="2" id="KW-0285">Flavoprotein</keyword>
<keyword evidence="3" id="KW-0274">FAD</keyword>
<feature type="non-terminal residue" evidence="7">
    <location>
        <position position="64"/>
    </location>
</feature>
<evidence type="ECO:0000256" key="5">
    <source>
        <dbReference type="ARBA" id="ARBA00037941"/>
    </source>
</evidence>
<gene>
    <name evidence="7" type="ORF">MNBD_GAMMA19-37</name>
</gene>
<comment type="cofactor">
    <cofactor evidence="1">
        <name>FAD</name>
        <dbReference type="ChEBI" id="CHEBI:57692"/>
    </cofactor>
</comment>
<dbReference type="Pfam" id="PF01266">
    <property type="entry name" value="DAO"/>
    <property type="match status" value="1"/>
</dbReference>
<dbReference type="EMBL" id="UOFV01000083">
    <property type="protein sequence ID" value="VAW96331.1"/>
    <property type="molecule type" value="Genomic_DNA"/>
</dbReference>
<evidence type="ECO:0000256" key="4">
    <source>
        <dbReference type="ARBA" id="ARBA00023002"/>
    </source>
</evidence>
<sequence length="64" mass="6948">MKKTDLLVIGGGVIGLNIALAFQRRYPQQKVVLLEKEAQFGAHASGRNSGVLHAGFYYTADSLK</sequence>
<evidence type="ECO:0000259" key="6">
    <source>
        <dbReference type="Pfam" id="PF01266"/>
    </source>
</evidence>
<proteinExistence type="inferred from homology"/>
<organism evidence="7">
    <name type="scientific">hydrothermal vent metagenome</name>
    <dbReference type="NCBI Taxonomy" id="652676"/>
    <lineage>
        <taxon>unclassified sequences</taxon>
        <taxon>metagenomes</taxon>
        <taxon>ecological metagenomes</taxon>
    </lineage>
</organism>